<accession>A0A3M4SIY9</accession>
<evidence type="ECO:0000313" key="2">
    <source>
        <dbReference type="Proteomes" id="UP000276615"/>
    </source>
</evidence>
<comment type="caution">
    <text evidence="1">The sequence shown here is derived from an EMBL/GenBank/DDBJ whole genome shotgun (WGS) entry which is preliminary data.</text>
</comment>
<proteinExistence type="predicted"/>
<dbReference type="EMBL" id="RBRQ01000030">
    <property type="protein sequence ID" value="RMR14908.1"/>
    <property type="molecule type" value="Genomic_DNA"/>
</dbReference>
<sequence>MSAIRRGRKFAIHDQWRQRMLSNNDWQHKHDQFLSTSQALLYTSEECLSHLELIPNDEDATGCLLTTLRKLGQEAEAASVPCIADFSHQLCVLLKTGHQAHELSQETLLTVKNCLMLISWQVELLDPQTGELPMDNNEQLELLEKLASGSTASTSAKDAARQ</sequence>
<name>A0A3M4SIY9_9PSED</name>
<reference evidence="1 2" key="1">
    <citation type="submission" date="2018-08" db="EMBL/GenBank/DDBJ databases">
        <title>Recombination of ecologically and evolutionarily significant loci maintains genetic cohesion in the Pseudomonas syringae species complex.</title>
        <authorList>
            <person name="Dillon M."/>
            <person name="Thakur S."/>
            <person name="Almeida R.N.D."/>
            <person name="Weir B.S."/>
            <person name="Guttman D.S."/>
        </authorList>
    </citation>
    <scope>NUCLEOTIDE SEQUENCE [LARGE SCALE GENOMIC DNA]</scope>
    <source>
        <strain evidence="1 2">ICMP 8670</strain>
    </source>
</reference>
<protein>
    <submittedName>
        <fullName evidence="1">Uncharacterized protein</fullName>
    </submittedName>
</protein>
<dbReference type="Proteomes" id="UP000276615">
    <property type="component" value="Unassembled WGS sequence"/>
</dbReference>
<gene>
    <name evidence="1" type="ORF">ALP92_04271</name>
</gene>
<dbReference type="AlphaFoldDB" id="A0A3M4SIY9"/>
<evidence type="ECO:0000313" key="1">
    <source>
        <dbReference type="EMBL" id="RMR14908.1"/>
    </source>
</evidence>
<organism evidence="1 2">
    <name type="scientific">Pseudomonas syringae pv. primulae</name>
    <dbReference type="NCBI Taxonomy" id="251707"/>
    <lineage>
        <taxon>Bacteria</taxon>
        <taxon>Pseudomonadati</taxon>
        <taxon>Pseudomonadota</taxon>
        <taxon>Gammaproteobacteria</taxon>
        <taxon>Pseudomonadales</taxon>
        <taxon>Pseudomonadaceae</taxon>
        <taxon>Pseudomonas</taxon>
    </lineage>
</organism>